<evidence type="ECO:0000313" key="3">
    <source>
        <dbReference type="EMBL" id="QDV26339.1"/>
    </source>
</evidence>
<dbReference type="GO" id="GO:0006310">
    <property type="term" value="P:DNA recombination"/>
    <property type="evidence" value="ECO:0007669"/>
    <property type="project" value="UniProtKB-KW"/>
</dbReference>
<dbReference type="Gene3D" id="1.10.443.10">
    <property type="entry name" value="Intergrase catalytic core"/>
    <property type="match status" value="1"/>
</dbReference>
<gene>
    <name evidence="3" type="ORF">Q31a_47120</name>
</gene>
<evidence type="ECO:0000313" key="4">
    <source>
        <dbReference type="Proteomes" id="UP000318017"/>
    </source>
</evidence>
<dbReference type="AlphaFoldDB" id="A0A518GCL7"/>
<dbReference type="InterPro" id="IPR002104">
    <property type="entry name" value="Integrase_catalytic"/>
</dbReference>
<sequence>MKARHAKNGKQAKQYVSSDLHGRLRDALPLHIPERSAELLREDLAIARAAWLATKPSKPSPDFLSPLNQAGESLDFHALRHTCGAWLAIAGVNVKVIQSIMRHSSITLTLDTYGHLLPGAEQDAAKQLSVLLSQASA</sequence>
<dbReference type="InterPro" id="IPR013762">
    <property type="entry name" value="Integrase-like_cat_sf"/>
</dbReference>
<keyword evidence="1" id="KW-0233">DNA recombination</keyword>
<dbReference type="EMBL" id="CP036298">
    <property type="protein sequence ID" value="QDV26339.1"/>
    <property type="molecule type" value="Genomic_DNA"/>
</dbReference>
<dbReference type="GO" id="GO:0003677">
    <property type="term" value="F:DNA binding"/>
    <property type="evidence" value="ECO:0007669"/>
    <property type="project" value="InterPro"/>
</dbReference>
<dbReference type="PROSITE" id="PS51898">
    <property type="entry name" value="TYR_RECOMBINASE"/>
    <property type="match status" value="1"/>
</dbReference>
<accession>A0A518GCL7</accession>
<feature type="domain" description="Tyr recombinase" evidence="2">
    <location>
        <begin position="1"/>
        <end position="129"/>
    </location>
</feature>
<dbReference type="Proteomes" id="UP000318017">
    <property type="component" value="Chromosome"/>
</dbReference>
<proteinExistence type="predicted"/>
<reference evidence="3 4" key="1">
    <citation type="submission" date="2019-02" db="EMBL/GenBank/DDBJ databases">
        <title>Deep-cultivation of Planctomycetes and their phenomic and genomic characterization uncovers novel biology.</title>
        <authorList>
            <person name="Wiegand S."/>
            <person name="Jogler M."/>
            <person name="Boedeker C."/>
            <person name="Pinto D."/>
            <person name="Vollmers J."/>
            <person name="Rivas-Marin E."/>
            <person name="Kohn T."/>
            <person name="Peeters S.H."/>
            <person name="Heuer A."/>
            <person name="Rast P."/>
            <person name="Oberbeckmann S."/>
            <person name="Bunk B."/>
            <person name="Jeske O."/>
            <person name="Meyerdierks A."/>
            <person name="Storesund J.E."/>
            <person name="Kallscheuer N."/>
            <person name="Luecker S."/>
            <person name="Lage O.M."/>
            <person name="Pohl T."/>
            <person name="Merkel B.J."/>
            <person name="Hornburger P."/>
            <person name="Mueller R.-W."/>
            <person name="Bruemmer F."/>
            <person name="Labrenz M."/>
            <person name="Spormann A.M."/>
            <person name="Op den Camp H."/>
            <person name="Overmann J."/>
            <person name="Amann R."/>
            <person name="Jetten M.S.M."/>
            <person name="Mascher T."/>
            <person name="Medema M.H."/>
            <person name="Devos D.P."/>
            <person name="Kaster A.-K."/>
            <person name="Ovreas L."/>
            <person name="Rohde M."/>
            <person name="Galperin M.Y."/>
            <person name="Jogler C."/>
        </authorList>
    </citation>
    <scope>NUCLEOTIDE SEQUENCE [LARGE SCALE GENOMIC DNA]</scope>
    <source>
        <strain evidence="3 4">Q31a</strain>
    </source>
</reference>
<dbReference type="Pfam" id="PF00589">
    <property type="entry name" value="Phage_integrase"/>
    <property type="match status" value="1"/>
</dbReference>
<evidence type="ECO:0000259" key="2">
    <source>
        <dbReference type="PROSITE" id="PS51898"/>
    </source>
</evidence>
<organism evidence="3 4">
    <name type="scientific">Aureliella helgolandensis</name>
    <dbReference type="NCBI Taxonomy" id="2527968"/>
    <lineage>
        <taxon>Bacteria</taxon>
        <taxon>Pseudomonadati</taxon>
        <taxon>Planctomycetota</taxon>
        <taxon>Planctomycetia</taxon>
        <taxon>Pirellulales</taxon>
        <taxon>Pirellulaceae</taxon>
        <taxon>Aureliella</taxon>
    </lineage>
</organism>
<name>A0A518GCL7_9BACT</name>
<dbReference type="GO" id="GO:0015074">
    <property type="term" value="P:DNA integration"/>
    <property type="evidence" value="ECO:0007669"/>
    <property type="project" value="InterPro"/>
</dbReference>
<dbReference type="KEGG" id="ahel:Q31a_47120"/>
<evidence type="ECO:0000256" key="1">
    <source>
        <dbReference type="ARBA" id="ARBA00023172"/>
    </source>
</evidence>
<dbReference type="SUPFAM" id="SSF56349">
    <property type="entry name" value="DNA breaking-rejoining enzymes"/>
    <property type="match status" value="1"/>
</dbReference>
<protein>
    <submittedName>
        <fullName evidence="3">Phage integrase family protein</fullName>
    </submittedName>
</protein>
<keyword evidence="4" id="KW-1185">Reference proteome</keyword>
<dbReference type="InterPro" id="IPR011010">
    <property type="entry name" value="DNA_brk_join_enz"/>
</dbReference>